<evidence type="ECO:0000313" key="3">
    <source>
        <dbReference type="EMBL" id="GIG21510.1"/>
    </source>
</evidence>
<dbReference type="Proteomes" id="UP000632740">
    <property type="component" value="Unassembled WGS sequence"/>
</dbReference>
<feature type="region of interest" description="Disordered" evidence="1">
    <location>
        <begin position="291"/>
        <end position="315"/>
    </location>
</feature>
<comment type="caution">
    <text evidence="3">The sequence shown here is derived from an EMBL/GenBank/DDBJ whole genome shotgun (WGS) entry which is preliminary data.</text>
</comment>
<feature type="compositionally biased region" description="Low complexity" evidence="1">
    <location>
        <begin position="476"/>
        <end position="495"/>
    </location>
</feature>
<dbReference type="SMART" id="SM00507">
    <property type="entry name" value="HNHc"/>
    <property type="match status" value="1"/>
</dbReference>
<reference evidence="3" key="1">
    <citation type="submission" date="2021-01" db="EMBL/GenBank/DDBJ databases">
        <title>Whole genome shotgun sequence of Cellulomonas chitinilytica NBRC 110799.</title>
        <authorList>
            <person name="Komaki H."/>
            <person name="Tamura T."/>
        </authorList>
    </citation>
    <scope>NUCLEOTIDE SEQUENCE</scope>
    <source>
        <strain evidence="3">NBRC 110799</strain>
    </source>
</reference>
<evidence type="ECO:0000256" key="1">
    <source>
        <dbReference type="SAM" id="MobiDB-lite"/>
    </source>
</evidence>
<evidence type="ECO:0000259" key="2">
    <source>
        <dbReference type="SMART" id="SM00507"/>
    </source>
</evidence>
<feature type="domain" description="HNH nuclease" evidence="2">
    <location>
        <begin position="390"/>
        <end position="443"/>
    </location>
</feature>
<sequence>MFEVPGVSVAGGGAAVAVCPVERSRARVASRAVDAMRALVDELAVCDSWLAEDRGSALNDLDRIEGLVAAARGRLLVAERDAGTSMRPGDASFEAAQARRSRAGWAGAARQVRQAEALRSMPVLADAVSSGTLPVSHLDAVARASAAASPAISELLTSAAGQSTVLALARAHDAPAFARSLTGWVAAHDPAALEQGHEVQRRARFLHLSHQSDGTFVRGRLDSMAGHRLQLALEATGQEPGEDRTPEQARADALVALADRALSAPATLSGTSQRPHLSVLVDAETVAAVQRRQRGAHADGAGGPGGAGGAGGGLRAHDAGEGAGCLAGVHPAFQPADEDAVAPATLEDGTPVPSSELARLLCDSELTRMVLTAESVPLDLGRTVRTYTGAQRRAVVARDRHCAWPSCSTPARWGEVHHIRWWDRDDGATSVDNGVLLCSFHHHEVHRRDLTIERHTSPPRRSPRARSRSGSDDVGGRPPTRTGLGTAPGPAITGGPAPGPRTPARYTFRTADGRVLAEPP</sequence>
<dbReference type="RefSeq" id="WP_203753549.1">
    <property type="nucleotide sequence ID" value="NZ_BONK01000007.1"/>
</dbReference>
<organism evidence="3 4">
    <name type="scientific">Cellulomonas chitinilytica</name>
    <dbReference type="NCBI Taxonomy" id="398759"/>
    <lineage>
        <taxon>Bacteria</taxon>
        <taxon>Bacillati</taxon>
        <taxon>Actinomycetota</taxon>
        <taxon>Actinomycetes</taxon>
        <taxon>Micrococcales</taxon>
        <taxon>Cellulomonadaceae</taxon>
        <taxon>Cellulomonas</taxon>
    </lineage>
</organism>
<feature type="compositionally biased region" description="Basic residues" evidence="1">
    <location>
        <begin position="457"/>
        <end position="467"/>
    </location>
</feature>
<dbReference type="InterPro" id="IPR003615">
    <property type="entry name" value="HNH_nuc"/>
</dbReference>
<dbReference type="CDD" id="cd00085">
    <property type="entry name" value="HNHc"/>
    <property type="match status" value="1"/>
</dbReference>
<evidence type="ECO:0000313" key="4">
    <source>
        <dbReference type="Proteomes" id="UP000632740"/>
    </source>
</evidence>
<name>A0A919P3D1_9CELL</name>
<accession>A0A919P3D1</accession>
<dbReference type="Pfam" id="PF02720">
    <property type="entry name" value="DUF222"/>
    <property type="match status" value="1"/>
</dbReference>
<proteinExistence type="predicted"/>
<dbReference type="AlphaFoldDB" id="A0A919P3D1"/>
<gene>
    <name evidence="3" type="ORF">Cch01nite_22340</name>
</gene>
<protein>
    <recommendedName>
        <fullName evidence="2">HNH nuclease domain-containing protein</fullName>
    </recommendedName>
</protein>
<dbReference type="InterPro" id="IPR003870">
    <property type="entry name" value="DUF222"/>
</dbReference>
<feature type="region of interest" description="Disordered" evidence="1">
    <location>
        <begin position="450"/>
        <end position="520"/>
    </location>
</feature>
<feature type="compositionally biased region" description="Gly residues" evidence="1">
    <location>
        <begin position="300"/>
        <end position="314"/>
    </location>
</feature>
<dbReference type="EMBL" id="BONK01000007">
    <property type="protein sequence ID" value="GIG21510.1"/>
    <property type="molecule type" value="Genomic_DNA"/>
</dbReference>
<keyword evidence="4" id="KW-1185">Reference proteome</keyword>